<name>A0A7T5EI33_9BACL</name>
<reference evidence="2 4" key="1">
    <citation type="submission" date="2020-12" db="EMBL/GenBank/DDBJ databases">
        <title>strain FJAT-54423T represents a novel species of the genus Brevibacillus.</title>
        <authorList>
            <person name="Tang R."/>
        </authorList>
    </citation>
    <scope>NUCLEOTIDE SEQUENCE [LARGE SCALE GENOMIC DNA]</scope>
    <source>
        <strain evidence="2 4">FJAT-54423</strain>
    </source>
</reference>
<gene>
    <name evidence="2" type="ORF">JD108_13650</name>
    <name evidence="3" type="ORF">KDJ56_13595</name>
</gene>
<dbReference type="EMBL" id="CP066308">
    <property type="protein sequence ID" value="QQE72978.1"/>
    <property type="molecule type" value="Genomic_DNA"/>
</dbReference>
<keyword evidence="5" id="KW-1185">Reference proteome</keyword>
<dbReference type="AlphaFoldDB" id="A0A7T5EI33"/>
<proteinExistence type="predicted"/>
<evidence type="ECO:0000313" key="4">
    <source>
        <dbReference type="Proteomes" id="UP000595847"/>
    </source>
</evidence>
<dbReference type="RefSeq" id="WP_198826610.1">
    <property type="nucleotide sequence ID" value="NZ_CP066308.1"/>
</dbReference>
<reference evidence="3" key="2">
    <citation type="submission" date="2021-04" db="EMBL/GenBank/DDBJ databases">
        <title>Brevibacillus composti FJAT-54423, complete genome.</title>
        <authorList>
            <person name="Tang R."/>
        </authorList>
    </citation>
    <scope>NUCLEOTIDE SEQUENCE</scope>
    <source>
        <strain evidence="3">FJAT-54424</strain>
    </source>
</reference>
<dbReference type="Proteomes" id="UP000677234">
    <property type="component" value="Chromosome"/>
</dbReference>
<evidence type="ECO:0000313" key="2">
    <source>
        <dbReference type="EMBL" id="QQE72978.1"/>
    </source>
</evidence>
<keyword evidence="1" id="KW-1133">Transmembrane helix</keyword>
<evidence type="ECO:0000313" key="5">
    <source>
        <dbReference type="Proteomes" id="UP000677234"/>
    </source>
</evidence>
<accession>A0A7T5EI33</accession>
<evidence type="ECO:0000313" key="3">
    <source>
        <dbReference type="EMBL" id="QUO40056.1"/>
    </source>
</evidence>
<dbReference type="KEGG" id="bcop:JD108_13650"/>
<dbReference type="Proteomes" id="UP000595847">
    <property type="component" value="Chromosome"/>
</dbReference>
<protein>
    <submittedName>
        <fullName evidence="2">Uncharacterized protein</fullName>
    </submittedName>
</protein>
<dbReference type="EMBL" id="CP073708">
    <property type="protein sequence ID" value="QUO40056.1"/>
    <property type="molecule type" value="Genomic_DNA"/>
</dbReference>
<keyword evidence="1" id="KW-0472">Membrane</keyword>
<evidence type="ECO:0000256" key="1">
    <source>
        <dbReference type="SAM" id="Phobius"/>
    </source>
</evidence>
<feature type="transmembrane region" description="Helical" evidence="1">
    <location>
        <begin position="52"/>
        <end position="71"/>
    </location>
</feature>
<organism evidence="2 4">
    <name type="scientific">Brevibacillus composti</name>
    <dbReference type="NCBI Taxonomy" id="2796470"/>
    <lineage>
        <taxon>Bacteria</taxon>
        <taxon>Bacillati</taxon>
        <taxon>Bacillota</taxon>
        <taxon>Bacilli</taxon>
        <taxon>Bacillales</taxon>
        <taxon>Paenibacillaceae</taxon>
        <taxon>Brevibacillus</taxon>
    </lineage>
</organism>
<sequence>MFGKKGKMALTAIVLYLLAWGLNIQFPHGLSLADQLVEGMGFPAWSRGNQGFHYAAIIQLGLMIVSYWMLVGVTKRPLITLVILLLAPAGLPKQQELVRWYQRTMANGIYMIEYKEDESRCIAKTKAEGVRTGSCMIMLQNHGDEAVQLELTVYGPKGRELPPVLSGYPLTAKGGEIEPFEVPVDPGGAGTAVYEEWYHPRITISHAGKERNL</sequence>
<keyword evidence="1" id="KW-0812">Transmembrane</keyword>